<evidence type="ECO:0000259" key="4">
    <source>
        <dbReference type="Pfam" id="PF00135"/>
    </source>
</evidence>
<evidence type="ECO:0000256" key="1">
    <source>
        <dbReference type="ARBA" id="ARBA00005964"/>
    </source>
</evidence>
<dbReference type="PANTHER" id="PTHR11559">
    <property type="entry name" value="CARBOXYLESTERASE"/>
    <property type="match status" value="1"/>
</dbReference>
<dbReference type="InterPro" id="IPR002018">
    <property type="entry name" value="CarbesteraseB"/>
</dbReference>
<dbReference type="SUPFAM" id="SSF53474">
    <property type="entry name" value="alpha/beta-Hydrolases"/>
    <property type="match status" value="1"/>
</dbReference>
<evidence type="ECO:0000313" key="5">
    <source>
        <dbReference type="EMBL" id="CAL1533848.1"/>
    </source>
</evidence>
<sequence>KTDGVFDATRQGAACPQNPFFLAPNEKVSEDCLTMNIFVKNPKYATINAKKVLVWIHGGSYLFGSSFLYDAGSLVTKHDVIVVTIHYRLGVLGFLSTEDEASPGNYGLWDQALAIEWVKANIRDFGGDPDDIAIAGESAGAASVSTLSISPYTDGLFTKAYSHSGSATSLFSRYTDAKGDALLLAKSLNCTKIVAQTYLSPTASKALIQCLRTKPADLLVPPPELLRSTFVPRVDGDFIPRPPIELLRDSQYLQSVGFYRRKYLVAINNNEMSAIDPRYAPAKANFYASMAEADPTVAEAVGSWYEDRYPGESGYTQVLNDLQFTIPTFDVLNAVALNRASSAWLLYFNHYPSFMRGERRGMIHALDLVYWFDISTDVINSFVGAGAVGAFSEDELWLKKLYSSIVAEFIKTG</sequence>
<comment type="caution">
    <text evidence="5">The sequence shown here is derived from an EMBL/GenBank/DDBJ whole genome shotgun (WGS) entry which is preliminary data.</text>
</comment>
<dbReference type="EMBL" id="CAXITT010000154">
    <property type="protein sequence ID" value="CAL1533848.1"/>
    <property type="molecule type" value="Genomic_DNA"/>
</dbReference>
<feature type="domain" description="Carboxylesterase type B" evidence="4">
    <location>
        <begin position="4"/>
        <end position="413"/>
    </location>
</feature>
<proteinExistence type="inferred from homology"/>
<name>A0AAV2HJX7_LYMST</name>
<evidence type="ECO:0000313" key="6">
    <source>
        <dbReference type="Proteomes" id="UP001497497"/>
    </source>
</evidence>
<reference evidence="5 6" key="1">
    <citation type="submission" date="2024-04" db="EMBL/GenBank/DDBJ databases">
        <authorList>
            <consortium name="Genoscope - CEA"/>
            <person name="William W."/>
        </authorList>
    </citation>
    <scope>NUCLEOTIDE SEQUENCE [LARGE SCALE GENOMIC DNA]</scope>
</reference>
<accession>A0AAV2HJX7</accession>
<evidence type="ECO:0000256" key="2">
    <source>
        <dbReference type="ARBA" id="ARBA00022801"/>
    </source>
</evidence>
<keyword evidence="2 3" id="KW-0378">Hydrolase</keyword>
<organism evidence="5 6">
    <name type="scientific">Lymnaea stagnalis</name>
    <name type="common">Great pond snail</name>
    <name type="synonym">Helix stagnalis</name>
    <dbReference type="NCBI Taxonomy" id="6523"/>
    <lineage>
        <taxon>Eukaryota</taxon>
        <taxon>Metazoa</taxon>
        <taxon>Spiralia</taxon>
        <taxon>Lophotrochozoa</taxon>
        <taxon>Mollusca</taxon>
        <taxon>Gastropoda</taxon>
        <taxon>Heterobranchia</taxon>
        <taxon>Euthyneura</taxon>
        <taxon>Panpulmonata</taxon>
        <taxon>Hygrophila</taxon>
        <taxon>Lymnaeoidea</taxon>
        <taxon>Lymnaeidae</taxon>
        <taxon>Lymnaea</taxon>
    </lineage>
</organism>
<feature type="non-terminal residue" evidence="5">
    <location>
        <position position="1"/>
    </location>
</feature>
<dbReference type="GO" id="GO:0016787">
    <property type="term" value="F:hydrolase activity"/>
    <property type="evidence" value="ECO:0007669"/>
    <property type="project" value="UniProtKB-KW"/>
</dbReference>
<comment type="similarity">
    <text evidence="1 3">Belongs to the type-B carboxylesterase/lipase family.</text>
</comment>
<keyword evidence="6" id="KW-1185">Reference proteome</keyword>
<dbReference type="InterPro" id="IPR050309">
    <property type="entry name" value="Type-B_Carboxylest/Lipase"/>
</dbReference>
<gene>
    <name evidence="5" type="ORF">GSLYS_00007808001</name>
</gene>
<dbReference type="EC" id="3.1.1.-" evidence="3"/>
<dbReference type="Pfam" id="PF00135">
    <property type="entry name" value="COesterase"/>
    <property type="match status" value="1"/>
</dbReference>
<protein>
    <recommendedName>
        <fullName evidence="3">Carboxylic ester hydrolase</fullName>
        <ecNumber evidence="3">3.1.1.-</ecNumber>
    </recommendedName>
</protein>
<evidence type="ECO:0000256" key="3">
    <source>
        <dbReference type="RuleBase" id="RU361235"/>
    </source>
</evidence>
<dbReference type="AlphaFoldDB" id="A0AAV2HJX7"/>
<dbReference type="InterPro" id="IPR019826">
    <property type="entry name" value="Carboxylesterase_B_AS"/>
</dbReference>
<dbReference type="Proteomes" id="UP001497497">
    <property type="component" value="Unassembled WGS sequence"/>
</dbReference>
<dbReference type="Gene3D" id="3.40.50.1820">
    <property type="entry name" value="alpha/beta hydrolase"/>
    <property type="match status" value="1"/>
</dbReference>
<dbReference type="PROSITE" id="PS00122">
    <property type="entry name" value="CARBOXYLESTERASE_B_1"/>
    <property type="match status" value="1"/>
</dbReference>
<dbReference type="InterPro" id="IPR029058">
    <property type="entry name" value="AB_hydrolase_fold"/>
</dbReference>